<accession>A0A4Q1JSB6</accession>
<evidence type="ECO:0000313" key="7">
    <source>
        <dbReference type="EMBL" id="RXR02019.1"/>
    </source>
</evidence>
<comment type="subcellular location">
    <subcellularLocation>
        <location evidence="1 4">Cytoplasm</location>
    </subcellularLocation>
</comment>
<dbReference type="EMBL" id="SAWZ01000009">
    <property type="protein sequence ID" value="RXR02019.1"/>
    <property type="molecule type" value="Genomic_DNA"/>
</dbReference>
<dbReference type="GO" id="GO:0000036">
    <property type="term" value="F:acyl carrier activity"/>
    <property type="evidence" value="ECO:0007669"/>
    <property type="project" value="UniProtKB-UniRule"/>
</dbReference>
<evidence type="ECO:0000256" key="4">
    <source>
        <dbReference type="HAMAP-Rule" id="MF_00710"/>
    </source>
</evidence>
<dbReference type="HAMAP" id="MF_00710">
    <property type="entry name" value="Malonate_deCO2ase_dsu"/>
    <property type="match status" value="1"/>
</dbReference>
<evidence type="ECO:0000256" key="1">
    <source>
        <dbReference type="ARBA" id="ARBA00004496"/>
    </source>
</evidence>
<keyword evidence="2 4" id="KW-0963">Cytoplasm</keyword>
<comment type="PTM">
    <text evidence="4 6">Covalently binds the prosthetic group of malonate decarboxylase.</text>
</comment>
<organism evidence="7 8">
    <name type="scientific">Pseudoxanthomonas composti</name>
    <dbReference type="NCBI Taxonomy" id="2137479"/>
    <lineage>
        <taxon>Bacteria</taxon>
        <taxon>Pseudomonadati</taxon>
        <taxon>Pseudomonadota</taxon>
        <taxon>Gammaproteobacteria</taxon>
        <taxon>Lysobacterales</taxon>
        <taxon>Lysobacteraceae</taxon>
        <taxon>Pseudoxanthomonas</taxon>
    </lineage>
</organism>
<comment type="caution">
    <text evidence="7">The sequence shown here is derived from an EMBL/GenBank/DDBJ whole genome shotgun (WGS) entry which is preliminary data.</text>
</comment>
<evidence type="ECO:0000313" key="8">
    <source>
        <dbReference type="Proteomes" id="UP000289784"/>
    </source>
</evidence>
<dbReference type="Proteomes" id="UP000289784">
    <property type="component" value="Unassembled WGS sequence"/>
</dbReference>
<evidence type="ECO:0000256" key="3">
    <source>
        <dbReference type="ARBA" id="ARBA00022553"/>
    </source>
</evidence>
<keyword evidence="8" id="KW-1185">Reference proteome</keyword>
<proteinExistence type="inferred from homology"/>
<keyword evidence="3 4" id="KW-0597">Phosphoprotein</keyword>
<name>A0A4Q1JSB6_9GAMM</name>
<dbReference type="OrthoDB" id="120290at2"/>
<dbReference type="RefSeq" id="WP_129472108.1">
    <property type="nucleotide sequence ID" value="NZ_SAWZ01000009.1"/>
</dbReference>
<feature type="modified residue" description="O-(phosphoribosyl dephospho-coenzyme A)serine" evidence="4 6">
    <location>
        <position position="28"/>
    </location>
</feature>
<protein>
    <recommendedName>
        <fullName evidence="4 5">Malonate decarboxylase acyl carrier protein</fullName>
    </recommendedName>
    <alternativeName>
        <fullName evidence="4">Malonate decarboxylase subunit delta</fullName>
    </alternativeName>
</protein>
<dbReference type="Pfam" id="PF06857">
    <property type="entry name" value="ACP"/>
    <property type="match status" value="1"/>
</dbReference>
<sequence>METLKYRFDGRTAPKGTLDHVLVGVVASGNLEVLIEPAALDGAMEIEIVTAARGFGAIWQAVLDDFAARHPLRDVRISINDVGATPAVVSLRLDQAVETLLEGGAA</sequence>
<dbReference type="GO" id="GO:0005737">
    <property type="term" value="C:cytoplasm"/>
    <property type="evidence" value="ECO:0007669"/>
    <property type="project" value="UniProtKB-SubCell"/>
</dbReference>
<reference evidence="7 8" key="1">
    <citation type="submission" date="2019-01" db="EMBL/GenBank/DDBJ databases">
        <title>Pseudoxanthomonas composti sp. nov., isolated from compost.</title>
        <authorList>
            <person name="Yang G."/>
        </authorList>
    </citation>
    <scope>NUCLEOTIDE SEQUENCE [LARGE SCALE GENOMIC DNA]</scope>
    <source>
        <strain evidence="7 8">GSS15</strain>
    </source>
</reference>
<dbReference type="InterPro" id="IPR023439">
    <property type="entry name" value="Mal_deCO2ase/Cit_lyase_ACP"/>
</dbReference>
<comment type="similarity">
    <text evidence="4">Belongs to the MdcC family.</text>
</comment>
<evidence type="ECO:0000256" key="5">
    <source>
        <dbReference type="NCBIfam" id="TIGR03130"/>
    </source>
</evidence>
<comment type="function">
    <text evidence="4">Subunit of malonate decarboxylase, it is an acyl carrier protein to which acetyl and malonyl thioester residues are bound via a 2'-(5''-phosphoribosyl)-3'-dephospho-CoA prosthetic group and turn over during the catalytic mechanism.</text>
</comment>
<dbReference type="InterPro" id="IPR009662">
    <property type="entry name" value="Malonate_deCO2ase_dsu"/>
</dbReference>
<evidence type="ECO:0000256" key="2">
    <source>
        <dbReference type="ARBA" id="ARBA00022490"/>
    </source>
</evidence>
<dbReference type="AlphaFoldDB" id="A0A4Q1JSB6"/>
<gene>
    <name evidence="4" type="primary">mdcC</name>
    <name evidence="7" type="ORF">EPA99_15280</name>
</gene>
<dbReference type="NCBIfam" id="TIGR03130">
    <property type="entry name" value="malonate_delta"/>
    <property type="match status" value="1"/>
</dbReference>
<evidence type="ECO:0000256" key="6">
    <source>
        <dbReference type="PIRSR" id="PIRSR609662-50"/>
    </source>
</evidence>